<sequence length="101" mass="11311">MLRLVLLIKVTAKRMVGPKFPQQNIVQSIKLPVLACQLPKVHSGATFSSIGFRSSSDAHMPIGTWYSDCPATMQPCRQQTGLHCVFLYLPIRRSIHFLSTI</sequence>
<name>A0ABV0YW41_9TELE</name>
<evidence type="ECO:0000313" key="2">
    <source>
        <dbReference type="Proteomes" id="UP001469553"/>
    </source>
</evidence>
<proteinExistence type="predicted"/>
<organism evidence="1 2">
    <name type="scientific">Ameca splendens</name>
    <dbReference type="NCBI Taxonomy" id="208324"/>
    <lineage>
        <taxon>Eukaryota</taxon>
        <taxon>Metazoa</taxon>
        <taxon>Chordata</taxon>
        <taxon>Craniata</taxon>
        <taxon>Vertebrata</taxon>
        <taxon>Euteleostomi</taxon>
        <taxon>Actinopterygii</taxon>
        <taxon>Neopterygii</taxon>
        <taxon>Teleostei</taxon>
        <taxon>Neoteleostei</taxon>
        <taxon>Acanthomorphata</taxon>
        <taxon>Ovalentaria</taxon>
        <taxon>Atherinomorphae</taxon>
        <taxon>Cyprinodontiformes</taxon>
        <taxon>Goodeidae</taxon>
        <taxon>Ameca</taxon>
    </lineage>
</organism>
<gene>
    <name evidence="1" type="ORF">AMECASPLE_001853</name>
</gene>
<evidence type="ECO:0000313" key="1">
    <source>
        <dbReference type="EMBL" id="MEQ2298108.1"/>
    </source>
</evidence>
<comment type="caution">
    <text evidence="1">The sequence shown here is derived from an EMBL/GenBank/DDBJ whole genome shotgun (WGS) entry which is preliminary data.</text>
</comment>
<dbReference type="EMBL" id="JAHRIP010047088">
    <property type="protein sequence ID" value="MEQ2298108.1"/>
    <property type="molecule type" value="Genomic_DNA"/>
</dbReference>
<reference evidence="1 2" key="1">
    <citation type="submission" date="2021-06" db="EMBL/GenBank/DDBJ databases">
        <authorList>
            <person name="Palmer J.M."/>
        </authorList>
    </citation>
    <scope>NUCLEOTIDE SEQUENCE [LARGE SCALE GENOMIC DNA]</scope>
    <source>
        <strain evidence="1 2">AS_MEX2019</strain>
        <tissue evidence="1">Muscle</tissue>
    </source>
</reference>
<protein>
    <submittedName>
        <fullName evidence="1">Uncharacterized protein</fullName>
    </submittedName>
</protein>
<dbReference type="Proteomes" id="UP001469553">
    <property type="component" value="Unassembled WGS sequence"/>
</dbReference>
<keyword evidence="2" id="KW-1185">Reference proteome</keyword>
<accession>A0ABV0YW41</accession>